<evidence type="ECO:0000256" key="1">
    <source>
        <dbReference type="SAM" id="MobiDB-lite"/>
    </source>
</evidence>
<comment type="caution">
    <text evidence="2">The sequence shown here is derived from an EMBL/GenBank/DDBJ whole genome shotgun (WGS) entry which is preliminary data.</text>
</comment>
<dbReference type="EMBL" id="JAPEUY010000010">
    <property type="protein sequence ID" value="KAJ4369077.1"/>
    <property type="molecule type" value="Genomic_DNA"/>
</dbReference>
<dbReference type="AlphaFoldDB" id="A0A9W9CLY2"/>
<dbReference type="OrthoDB" id="5350396at2759"/>
<evidence type="ECO:0000313" key="2">
    <source>
        <dbReference type="EMBL" id="KAJ4369077.1"/>
    </source>
</evidence>
<organism evidence="2 3">
    <name type="scientific">Neocucurbitaria cava</name>
    <dbReference type="NCBI Taxonomy" id="798079"/>
    <lineage>
        <taxon>Eukaryota</taxon>
        <taxon>Fungi</taxon>
        <taxon>Dikarya</taxon>
        <taxon>Ascomycota</taxon>
        <taxon>Pezizomycotina</taxon>
        <taxon>Dothideomycetes</taxon>
        <taxon>Pleosporomycetidae</taxon>
        <taxon>Pleosporales</taxon>
        <taxon>Pleosporineae</taxon>
        <taxon>Cucurbitariaceae</taxon>
        <taxon>Neocucurbitaria</taxon>
    </lineage>
</organism>
<keyword evidence="3" id="KW-1185">Reference proteome</keyword>
<proteinExistence type="predicted"/>
<feature type="compositionally biased region" description="Polar residues" evidence="1">
    <location>
        <begin position="1"/>
        <end position="11"/>
    </location>
</feature>
<dbReference type="Proteomes" id="UP001140560">
    <property type="component" value="Unassembled WGS sequence"/>
</dbReference>
<sequence>MLTATIATSFDTAPPQPSQNSANSGASKRVVSNGEHVVLNSDSDSDSLPDLDWGEPKSSIKVPISTAPIKRASEDCEGDLRRPAKREKGGKRSFNRLVETAQRNMETERRIVERKADLDKSLEEPARAEATINEDVLGQVVPDDDDDPDKAHRLFLAMQRTNATQSESVFHFFDDSLHSENTQPKFPSNCLPKHRWASNFEDSATRDHAFLTGFAYQAHNEHLPKLLETNKLNAMFSSIGADMRSLDLDTKVAPSPVDLSASKIPLPASLKSITRLLRRAAPWLRSKDRSHALYILYHVCLDDRITADADVLSSIQDAIEAMICNFVDNHRLTAGVGCSPTQQNIQVLIFSQLSDAIPQLLSHITHPVLQRNLICALPASSPLTAYLQRHLALSFFLAPAVVDAPLADPKTPALVHKHLSTSPNFRINKDTDYGHLAARLTLLDIAIGPGFLSVPYQPLISPTLSPEDSSPVTAPYPVSSEVKDFNKVVDALATHIKLLGNSIVEGGAALDLTILDVKDCVERLCARLEHAVRIGGKKAHNVFGNEDDDEDKQLKMNKFFFKTRKTATSTAQHDSIFDKDVDRGVQLDDLLEP</sequence>
<feature type="compositionally biased region" description="Acidic residues" evidence="1">
    <location>
        <begin position="43"/>
        <end position="53"/>
    </location>
</feature>
<evidence type="ECO:0000313" key="3">
    <source>
        <dbReference type="Proteomes" id="UP001140560"/>
    </source>
</evidence>
<name>A0A9W9CLY2_9PLEO</name>
<feature type="region of interest" description="Disordered" evidence="1">
    <location>
        <begin position="1"/>
        <end position="66"/>
    </location>
</feature>
<protein>
    <submittedName>
        <fullName evidence="2">Uncharacterized protein</fullName>
    </submittedName>
</protein>
<accession>A0A9W9CLY2</accession>
<gene>
    <name evidence="2" type="ORF">N0V83_006160</name>
</gene>
<reference evidence="2" key="1">
    <citation type="submission" date="2022-10" db="EMBL/GenBank/DDBJ databases">
        <title>Tapping the CABI collections for fungal endophytes: first genome assemblies for Collariella, Neodidymelliopsis, Ascochyta clinopodiicola, Didymella pomorum, Didymosphaeria variabile, Neocosmospora piperis and Neocucurbitaria cava.</title>
        <authorList>
            <person name="Hill R."/>
        </authorList>
    </citation>
    <scope>NUCLEOTIDE SEQUENCE</scope>
    <source>
        <strain evidence="2">IMI 356814</strain>
    </source>
</reference>